<dbReference type="Gene3D" id="2.40.320.10">
    <property type="entry name" value="Hypothetical Protein Pfu-838710-001"/>
    <property type="match status" value="1"/>
</dbReference>
<gene>
    <name evidence="2" type="ordered locus">RB2501_07565</name>
</gene>
<dbReference type="InterPro" id="IPR033469">
    <property type="entry name" value="CYTH-like_dom_sf"/>
</dbReference>
<dbReference type="AlphaFoldDB" id="A4CII3"/>
<dbReference type="OrthoDB" id="9805588at2"/>
<dbReference type="PANTHER" id="PTHR40114:SF1">
    <property type="entry name" value="SLR0698 PROTEIN"/>
    <property type="match status" value="1"/>
</dbReference>
<evidence type="ECO:0000313" key="3">
    <source>
        <dbReference type="Proteomes" id="UP000009049"/>
    </source>
</evidence>
<dbReference type="Pfam" id="PF01928">
    <property type="entry name" value="CYTH"/>
    <property type="match status" value="1"/>
</dbReference>
<dbReference type="CDD" id="cd07891">
    <property type="entry name" value="CYTH-like_CthTTM-like_1"/>
    <property type="match status" value="1"/>
</dbReference>
<keyword evidence="3" id="KW-1185">Reference proteome</keyword>
<dbReference type="PIRSF" id="PIRSF016487">
    <property type="entry name" value="CYTH_UCP016487"/>
    <property type="match status" value="1"/>
</dbReference>
<evidence type="ECO:0000259" key="1">
    <source>
        <dbReference type="PROSITE" id="PS51707"/>
    </source>
</evidence>
<reference evidence="2 3" key="1">
    <citation type="journal article" date="2009" name="J. Bacteriol.">
        <title>Complete genome sequence of Robiginitalea biformata HTCC2501.</title>
        <authorList>
            <person name="Oh H.M."/>
            <person name="Giovannoni S.J."/>
            <person name="Lee K."/>
            <person name="Ferriera S."/>
            <person name="Johnson J."/>
            <person name="Cho J.C."/>
        </authorList>
    </citation>
    <scope>NUCLEOTIDE SEQUENCE [LARGE SCALE GENOMIC DNA]</scope>
    <source>
        <strain evidence="3">ATCC BAA-864 / HTCC2501 / KCTC 12146</strain>
    </source>
</reference>
<dbReference type="SMART" id="SM01118">
    <property type="entry name" value="CYTH"/>
    <property type="match status" value="1"/>
</dbReference>
<dbReference type="PROSITE" id="PS51707">
    <property type="entry name" value="CYTH"/>
    <property type="match status" value="1"/>
</dbReference>
<name>A4CII3_ROBBH</name>
<dbReference type="InterPro" id="IPR012042">
    <property type="entry name" value="NeuTTM/CthTTM-like"/>
</dbReference>
<proteinExistence type="predicted"/>
<dbReference type="EMBL" id="CP001712">
    <property type="protein sequence ID" value="EAR16741.1"/>
    <property type="molecule type" value="Genomic_DNA"/>
</dbReference>
<dbReference type="KEGG" id="rbi:RB2501_07565"/>
<feature type="domain" description="CYTH" evidence="1">
    <location>
        <begin position="1"/>
        <end position="149"/>
    </location>
</feature>
<dbReference type="PANTHER" id="PTHR40114">
    <property type="entry name" value="SLR0698 PROTEIN"/>
    <property type="match status" value="1"/>
</dbReference>
<dbReference type="HOGENOM" id="CLU_109545_1_0_10"/>
<accession>A4CII3</accession>
<dbReference type="RefSeq" id="WP_015753497.1">
    <property type="nucleotide sequence ID" value="NC_013222.1"/>
</dbReference>
<dbReference type="STRING" id="313596.RB2501_07565"/>
<protein>
    <recommendedName>
        <fullName evidence="1">CYTH domain-containing protein</fullName>
    </recommendedName>
</protein>
<dbReference type="Proteomes" id="UP000009049">
    <property type="component" value="Chromosome"/>
</dbReference>
<organism evidence="2 3">
    <name type="scientific">Robiginitalea biformata (strain ATCC BAA-864 / DSM 15991 / KCTC 12146 / HTCC2501)</name>
    <dbReference type="NCBI Taxonomy" id="313596"/>
    <lineage>
        <taxon>Bacteria</taxon>
        <taxon>Pseudomonadati</taxon>
        <taxon>Bacteroidota</taxon>
        <taxon>Flavobacteriia</taxon>
        <taxon>Flavobacteriales</taxon>
        <taxon>Flavobacteriaceae</taxon>
        <taxon>Robiginitalea</taxon>
    </lineage>
</organism>
<dbReference type="InterPro" id="IPR023577">
    <property type="entry name" value="CYTH_domain"/>
</dbReference>
<dbReference type="eggNOG" id="COG2954">
    <property type="taxonomic scope" value="Bacteria"/>
</dbReference>
<sequence>MLEIERKFLVVSGAYRDHATSRREMVQGFLSTDPERTIRVRRSGEKAWITIKGLTTQAGTTRQEWEYEIPPGDAESLLALCTDTPIRKTRYEVPSGRHVFEVDEFRDANAGLVLAEVELARADEDFSRPEWLGKEVTGNPAYYNSQLSIKPYSTWND</sequence>
<evidence type="ECO:0000313" key="2">
    <source>
        <dbReference type="EMBL" id="EAR16741.1"/>
    </source>
</evidence>
<dbReference type="SUPFAM" id="SSF55154">
    <property type="entry name" value="CYTH-like phosphatases"/>
    <property type="match status" value="1"/>
</dbReference>